<dbReference type="STRING" id="1798382.A3D77_06580"/>
<organism evidence="1 2">
    <name type="scientific">Candidatus Gottesmanbacteria bacterium RIFCSPHIGHO2_02_FULL_39_11</name>
    <dbReference type="NCBI Taxonomy" id="1798382"/>
    <lineage>
        <taxon>Bacteria</taxon>
        <taxon>Candidatus Gottesmaniibacteriota</taxon>
    </lineage>
</organism>
<protein>
    <submittedName>
        <fullName evidence="1">Uncharacterized protein</fullName>
    </submittedName>
</protein>
<dbReference type="EMBL" id="MFJL01000024">
    <property type="protein sequence ID" value="OGG15486.1"/>
    <property type="molecule type" value="Genomic_DNA"/>
</dbReference>
<dbReference type="Proteomes" id="UP000176923">
    <property type="component" value="Unassembled WGS sequence"/>
</dbReference>
<comment type="caution">
    <text evidence="1">The sequence shown here is derived from an EMBL/GenBank/DDBJ whole genome shotgun (WGS) entry which is preliminary data.</text>
</comment>
<reference evidence="1 2" key="1">
    <citation type="journal article" date="2016" name="Nat. Commun.">
        <title>Thousands of microbial genomes shed light on interconnected biogeochemical processes in an aquifer system.</title>
        <authorList>
            <person name="Anantharaman K."/>
            <person name="Brown C.T."/>
            <person name="Hug L.A."/>
            <person name="Sharon I."/>
            <person name="Castelle C.J."/>
            <person name="Probst A.J."/>
            <person name="Thomas B.C."/>
            <person name="Singh A."/>
            <person name="Wilkins M.J."/>
            <person name="Karaoz U."/>
            <person name="Brodie E.L."/>
            <person name="Williams K.H."/>
            <person name="Hubbard S.S."/>
            <person name="Banfield J.F."/>
        </authorList>
    </citation>
    <scope>NUCLEOTIDE SEQUENCE [LARGE SCALE GENOMIC DNA]</scope>
</reference>
<dbReference type="AlphaFoldDB" id="A0A1F5ZSL4"/>
<evidence type="ECO:0000313" key="2">
    <source>
        <dbReference type="Proteomes" id="UP000176923"/>
    </source>
</evidence>
<gene>
    <name evidence="1" type="ORF">A3D77_06580</name>
</gene>
<sequence length="81" mass="9313">MIEGKETDPRPLTSSQKELIRHARFTEGLPPVDVPPVTTQRILGEIGRKTHSPKAEQQRQDLQKERSTLVNFLRWLLGIKN</sequence>
<accession>A0A1F5ZSL4</accession>
<proteinExistence type="predicted"/>
<evidence type="ECO:0000313" key="1">
    <source>
        <dbReference type="EMBL" id="OGG15486.1"/>
    </source>
</evidence>
<name>A0A1F5ZSL4_9BACT</name>